<keyword evidence="9" id="KW-0677">Repeat</keyword>
<dbReference type="FunFam" id="2.30.30.140:FF:000004">
    <property type="entry name" value="Histone-lysine N-methyltransferase"/>
    <property type="match status" value="1"/>
</dbReference>
<feature type="compositionally biased region" description="Basic and acidic residues" evidence="18">
    <location>
        <begin position="610"/>
        <end position="622"/>
    </location>
</feature>
<dbReference type="InterPro" id="IPR059153">
    <property type="entry name" value="NSD_PHD-1st"/>
</dbReference>
<evidence type="ECO:0000256" key="8">
    <source>
        <dbReference type="ARBA" id="ARBA00022723"/>
    </source>
</evidence>
<dbReference type="Gene3D" id="2.30.30.140">
    <property type="match status" value="2"/>
</dbReference>
<dbReference type="PANTHER" id="PTHR22884">
    <property type="entry name" value="SET DOMAIN PROTEINS"/>
    <property type="match status" value="1"/>
</dbReference>
<evidence type="ECO:0000256" key="14">
    <source>
        <dbReference type="ARBA" id="ARBA00023163"/>
    </source>
</evidence>
<dbReference type="Pfam" id="PF23004">
    <property type="entry name" value="PHDvar_NSD"/>
    <property type="match status" value="1"/>
</dbReference>
<dbReference type="InterPro" id="IPR055198">
    <property type="entry name" value="NSD_PHD"/>
</dbReference>
<feature type="domain" description="PWWP" evidence="21">
    <location>
        <begin position="305"/>
        <end position="368"/>
    </location>
</feature>
<evidence type="ECO:0000256" key="12">
    <source>
        <dbReference type="ARBA" id="ARBA00022853"/>
    </source>
</evidence>
<feature type="region of interest" description="Disordered" evidence="18">
    <location>
        <begin position="532"/>
        <end position="658"/>
    </location>
</feature>
<dbReference type="SMART" id="SM00293">
    <property type="entry name" value="PWWP"/>
    <property type="match status" value="2"/>
</dbReference>
<dbReference type="EMBL" id="JAINUG010000112">
    <property type="protein sequence ID" value="KAJ8395908.1"/>
    <property type="molecule type" value="Genomic_DNA"/>
</dbReference>
<evidence type="ECO:0000259" key="21">
    <source>
        <dbReference type="PROSITE" id="PS50812"/>
    </source>
</evidence>
<evidence type="ECO:0000256" key="6">
    <source>
        <dbReference type="ARBA" id="ARBA00022679"/>
    </source>
</evidence>
<dbReference type="GO" id="GO:0005634">
    <property type="term" value="C:nucleus"/>
    <property type="evidence" value="ECO:0007669"/>
    <property type="project" value="UniProtKB-SubCell"/>
</dbReference>
<evidence type="ECO:0000256" key="15">
    <source>
        <dbReference type="ARBA" id="ARBA00023242"/>
    </source>
</evidence>
<feature type="domain" description="SET" evidence="20">
    <location>
        <begin position="1174"/>
        <end position="1297"/>
    </location>
</feature>
<protein>
    <recommendedName>
        <fullName evidence="26">Histone-lysine N-methyltransferase NSD3</fullName>
    </recommendedName>
</protein>
<dbReference type="InterPro" id="IPR001214">
    <property type="entry name" value="SET_dom"/>
</dbReference>
<evidence type="ECO:0000256" key="9">
    <source>
        <dbReference type="ARBA" id="ARBA00022737"/>
    </source>
</evidence>
<proteinExistence type="predicted"/>
<dbReference type="SMART" id="SM00508">
    <property type="entry name" value="PostSET"/>
    <property type="match status" value="1"/>
</dbReference>
<accession>A0AAD7WGG2</accession>
<dbReference type="GO" id="GO:0005694">
    <property type="term" value="C:chromosome"/>
    <property type="evidence" value="ECO:0007669"/>
    <property type="project" value="UniProtKB-SubCell"/>
</dbReference>
<feature type="compositionally biased region" description="Pro residues" evidence="18">
    <location>
        <begin position="149"/>
        <end position="164"/>
    </location>
</feature>
<evidence type="ECO:0000256" key="11">
    <source>
        <dbReference type="ARBA" id="ARBA00022833"/>
    </source>
</evidence>
<keyword evidence="7" id="KW-0949">S-adenosyl-L-methionine</keyword>
<evidence type="ECO:0000256" key="10">
    <source>
        <dbReference type="ARBA" id="ARBA00022771"/>
    </source>
</evidence>
<dbReference type="PROSITE" id="PS51215">
    <property type="entry name" value="AWS"/>
    <property type="match status" value="1"/>
</dbReference>
<evidence type="ECO:0000256" key="7">
    <source>
        <dbReference type="ARBA" id="ARBA00022691"/>
    </source>
</evidence>
<dbReference type="PROSITE" id="PS50812">
    <property type="entry name" value="PWWP"/>
    <property type="match status" value="2"/>
</dbReference>
<evidence type="ECO:0000256" key="18">
    <source>
        <dbReference type="SAM" id="MobiDB-lite"/>
    </source>
</evidence>
<dbReference type="Pfam" id="PF22908">
    <property type="entry name" value="PHD_NSD"/>
    <property type="match status" value="1"/>
</dbReference>
<evidence type="ECO:0000256" key="17">
    <source>
        <dbReference type="SAM" id="Coils"/>
    </source>
</evidence>
<dbReference type="InterPro" id="IPR019787">
    <property type="entry name" value="Znf_PHD-finger"/>
</dbReference>
<dbReference type="InterPro" id="IPR013083">
    <property type="entry name" value="Znf_RING/FYVE/PHD"/>
</dbReference>
<dbReference type="PROSITE" id="PS50280">
    <property type="entry name" value="SET"/>
    <property type="match status" value="1"/>
</dbReference>
<dbReference type="FunFam" id="2.170.270.10:FF:000002">
    <property type="entry name" value="Histone-lysine N-methyltransferase"/>
    <property type="match status" value="1"/>
</dbReference>
<dbReference type="CDD" id="cd15661">
    <property type="entry name" value="PHD5_NSD3"/>
    <property type="match status" value="1"/>
</dbReference>
<evidence type="ECO:0008006" key="26">
    <source>
        <dbReference type="Google" id="ProtNLM"/>
    </source>
</evidence>
<feature type="compositionally biased region" description="Basic and acidic residues" evidence="18">
    <location>
        <begin position="256"/>
        <end position="268"/>
    </location>
</feature>
<dbReference type="InterPro" id="IPR001965">
    <property type="entry name" value="Znf_PHD"/>
</dbReference>
<evidence type="ECO:0000256" key="5">
    <source>
        <dbReference type="ARBA" id="ARBA00022603"/>
    </source>
</evidence>
<dbReference type="SMART" id="SM00249">
    <property type="entry name" value="PHD"/>
    <property type="match status" value="5"/>
</dbReference>
<keyword evidence="14" id="KW-0804">Transcription</keyword>
<keyword evidence="17" id="KW-0175">Coiled coil</keyword>
<feature type="compositionally biased region" description="Basic residues" evidence="18">
    <location>
        <begin position="133"/>
        <end position="143"/>
    </location>
</feature>
<dbReference type="SUPFAM" id="SSF63748">
    <property type="entry name" value="Tudor/PWWP/MBT"/>
    <property type="match status" value="2"/>
</dbReference>
<evidence type="ECO:0000256" key="16">
    <source>
        <dbReference type="PROSITE-ProRule" id="PRU00146"/>
    </source>
</evidence>
<feature type="coiled-coil region" evidence="17">
    <location>
        <begin position="1062"/>
        <end position="1092"/>
    </location>
</feature>
<evidence type="ECO:0000256" key="1">
    <source>
        <dbReference type="ARBA" id="ARBA00004123"/>
    </source>
</evidence>
<dbReference type="Pfam" id="PF23011">
    <property type="entry name" value="PHD-1st_NSD"/>
    <property type="match status" value="2"/>
</dbReference>
<evidence type="ECO:0000259" key="22">
    <source>
        <dbReference type="PROSITE" id="PS50868"/>
    </source>
</evidence>
<feature type="region of interest" description="Disordered" evidence="18">
    <location>
        <begin position="676"/>
        <end position="720"/>
    </location>
</feature>
<keyword evidence="8" id="KW-0479">Metal-binding</keyword>
<dbReference type="Pfam" id="PF17982">
    <property type="entry name" value="C5HCH"/>
    <property type="match status" value="1"/>
</dbReference>
<dbReference type="InterPro" id="IPR050777">
    <property type="entry name" value="SET2_Histone-Lys_MeTrsfase"/>
</dbReference>
<dbReference type="Pfam" id="PF00855">
    <property type="entry name" value="PWWP"/>
    <property type="match status" value="2"/>
</dbReference>
<feature type="domain" description="PWWP" evidence="21">
    <location>
        <begin position="988"/>
        <end position="1050"/>
    </location>
</feature>
<evidence type="ECO:0000256" key="4">
    <source>
        <dbReference type="ARBA" id="ARBA00022553"/>
    </source>
</evidence>
<dbReference type="GO" id="GO:0032259">
    <property type="term" value="P:methylation"/>
    <property type="evidence" value="ECO:0007669"/>
    <property type="project" value="UniProtKB-KW"/>
</dbReference>
<evidence type="ECO:0000256" key="3">
    <source>
        <dbReference type="ARBA" id="ARBA00022454"/>
    </source>
</evidence>
<dbReference type="GO" id="GO:0008270">
    <property type="term" value="F:zinc ion binding"/>
    <property type="evidence" value="ECO:0007669"/>
    <property type="project" value="UniProtKB-KW"/>
</dbReference>
<sequence>MDFSFSFMQGIMGNTIQQPPQLIDSANVRQDGTYHAASESGGSGGLSAYESALESGFSYPHEDLPAVANGYPLGVGLYEPQAKYTMFPNGSANGYSAIRGYGDHCLLLGEGTVLRAPVVQEKPSSPALIQPHPHQHHLLHQHPHGSLPLSPPPAPVLPSSPLPPVTGAAPAKNTSSPEIKLKITKTYQDGRELFESALCGDLLREFQASEACRRQHEHKKEKRKKSGSLVAEQEQGQGQEPGGDGAPRAGFATQEQHCEGTGDHRGPSHEQVALKSPKTEPEEQSIQKPFPAAVSSPGRCRERLVGDLVWAKVGTYPWWPCMVSCDPQSHVHSRINSRGHREYHVQFFGSVAERAWIHEKRVVEYEGRDQFNELQAKTLQKTTNPGQRHKLLRPISQRERAQWEVGIGHAEDAHLMTREGRIESYTFIYVDQEPGGSASSDPPEGWLERRGGDMPPCRQQPRRKCSATAAGEQPDPVPLKVEQSACSPAPDPQPKIVWKTAAARKLLPLSITMKRLNVEITKCDWTLYRERAPSLPTTSTPSEGEGKQAEQTRHSPRGSGGKGEPGVRELDKGVVCPAGRRSQGTAQHATTETPSGAAVERKPQRRSVRSRSESEKATDPVPKKKVKKDQAETPPQTDLKTGTQKGASEISDSCKPLKKRSRASTDVEIVSCHYRDTSDSDSRGLSDPQVECEKCSDSPAAADADGSDAQSVDSNLSRQGSCASKKDTVCQICEMFGDTLVSCEGYCNRLFHSACLGLEHSSDKFTCEECKTGTHACFSCKVMGGEVRHCAIAGCGRFYHDSCARKHTGVSADPNSLCCPQHSCASCRLERDMHKAFKGQVMRCIRCPVAYHTGDGCVAAGSLAITPHIIICSNHAPSKKSGLASSPVNVGWCFVCSRGLLVQDRTDIILRSYAYKSHYLLTESNRAELMKLPIPSSSSATKKNVGKGGQLLCCGACPASFHPECLNIEMAEGAWLCNECRAGRKPRYKQVVWVKLGNYRWWPAEICNPRLVPFNIQNLKHDIGDFPVFFFSSHDYYWINQGRVFPYVESDRNIADGHIAINKTFKKALEEAARRFQELKAQRESKEALEQERHQCRKPPPYKFIKSNRPVGKVQVQVADLSEIPRCSCRPGNENPCGPDSQCLNRMLQYECHPQVCPAGEHCQNQCFSKRLGPATELIKTEGRGWGLKTKQDLKKGDFVTEYVGELIDSEECRQRIKRAHENHVTNFYMLTLTKDRVIDAGPKGNFSRFMNHSCSPNCETQKWTVNGDVRIGLFTVCDIEAGLVFTTEAELTFNYNLDCLGNGRKSCQCGAENCSGFLGVRPKSAVVIEKEEKARNARLRQKKRKVKMESRQTHDYFCFICSEGGELVMCDKKDCSKAYHLLCLNLTKPPYGRWECPWHQCDVCQCPASSFCEFCPTSFCREHEREALVPSALEGRPCCLSHNPNSPMDPAGGLSKVKVKEEPLDPEEEEEEEGGEE</sequence>
<evidence type="ECO:0000256" key="13">
    <source>
        <dbReference type="ARBA" id="ARBA00023015"/>
    </source>
</evidence>
<keyword evidence="4" id="KW-0597">Phosphoprotein</keyword>
<dbReference type="SMART" id="SM00570">
    <property type="entry name" value="AWS"/>
    <property type="match status" value="1"/>
</dbReference>
<gene>
    <name evidence="24" type="ORF">AAFF_G00027910</name>
</gene>
<feature type="compositionally biased region" description="Basic and acidic residues" evidence="18">
    <location>
        <begin position="544"/>
        <end position="553"/>
    </location>
</feature>
<dbReference type="GO" id="GO:0140938">
    <property type="term" value="F:histone H3 methyltransferase activity"/>
    <property type="evidence" value="ECO:0007669"/>
    <property type="project" value="UniProtKB-ARBA"/>
</dbReference>
<feature type="domain" description="Post-SET" evidence="22">
    <location>
        <begin position="1304"/>
        <end position="1320"/>
    </location>
</feature>
<feature type="compositionally biased region" description="Polar residues" evidence="18">
    <location>
        <begin position="633"/>
        <end position="646"/>
    </location>
</feature>
<reference evidence="24" key="1">
    <citation type="journal article" date="2023" name="Science">
        <title>Genome structures resolve the early diversification of teleost fishes.</title>
        <authorList>
            <person name="Parey E."/>
            <person name="Louis A."/>
            <person name="Montfort J."/>
            <person name="Bouchez O."/>
            <person name="Roques C."/>
            <person name="Iampietro C."/>
            <person name="Lluch J."/>
            <person name="Castinel A."/>
            <person name="Donnadieu C."/>
            <person name="Desvignes T."/>
            <person name="Floi Bucao C."/>
            <person name="Jouanno E."/>
            <person name="Wen M."/>
            <person name="Mejri S."/>
            <person name="Dirks R."/>
            <person name="Jansen H."/>
            <person name="Henkel C."/>
            <person name="Chen W.J."/>
            <person name="Zahm M."/>
            <person name="Cabau C."/>
            <person name="Klopp C."/>
            <person name="Thompson A.W."/>
            <person name="Robinson-Rechavi M."/>
            <person name="Braasch I."/>
            <person name="Lecointre G."/>
            <person name="Bobe J."/>
            <person name="Postlethwait J.H."/>
            <person name="Berthelot C."/>
            <person name="Roest Crollius H."/>
            <person name="Guiguen Y."/>
        </authorList>
    </citation>
    <scope>NUCLEOTIDE SEQUENCE</scope>
    <source>
        <strain evidence="24">NC1722</strain>
    </source>
</reference>
<evidence type="ECO:0000256" key="2">
    <source>
        <dbReference type="ARBA" id="ARBA00004286"/>
    </source>
</evidence>
<evidence type="ECO:0000313" key="24">
    <source>
        <dbReference type="EMBL" id="KAJ8395908.1"/>
    </source>
</evidence>
<organism evidence="24 25">
    <name type="scientific">Aldrovandia affinis</name>
    <dbReference type="NCBI Taxonomy" id="143900"/>
    <lineage>
        <taxon>Eukaryota</taxon>
        <taxon>Metazoa</taxon>
        <taxon>Chordata</taxon>
        <taxon>Craniata</taxon>
        <taxon>Vertebrata</taxon>
        <taxon>Euteleostomi</taxon>
        <taxon>Actinopterygii</taxon>
        <taxon>Neopterygii</taxon>
        <taxon>Teleostei</taxon>
        <taxon>Notacanthiformes</taxon>
        <taxon>Halosauridae</taxon>
        <taxon>Aldrovandia</taxon>
    </lineage>
</organism>
<dbReference type="SUPFAM" id="SSF57903">
    <property type="entry name" value="FYVE/PHD zinc finger"/>
    <property type="match status" value="3"/>
</dbReference>
<keyword evidence="13" id="KW-0805">Transcription regulation</keyword>
<evidence type="ECO:0000259" key="20">
    <source>
        <dbReference type="PROSITE" id="PS50280"/>
    </source>
</evidence>
<dbReference type="InterPro" id="IPR047527">
    <property type="entry name" value="PHD5_NSD3"/>
</dbReference>
<name>A0AAD7WGG2_9TELE</name>
<evidence type="ECO:0000259" key="19">
    <source>
        <dbReference type="PROSITE" id="PS50016"/>
    </source>
</evidence>
<dbReference type="Proteomes" id="UP001221898">
    <property type="component" value="Unassembled WGS sequence"/>
</dbReference>
<feature type="region of interest" description="Disordered" evidence="18">
    <location>
        <begin position="124"/>
        <end position="177"/>
    </location>
</feature>
<dbReference type="InterPro" id="IPR041306">
    <property type="entry name" value="C5HCH"/>
</dbReference>
<feature type="compositionally biased region" description="Polar residues" evidence="18">
    <location>
        <begin position="582"/>
        <end position="594"/>
    </location>
</feature>
<feature type="compositionally biased region" description="Acidic residues" evidence="18">
    <location>
        <begin position="1465"/>
        <end position="1478"/>
    </location>
</feature>
<keyword evidence="12" id="KW-0156">Chromatin regulator</keyword>
<dbReference type="FunFam" id="3.30.40.10:FF:000025">
    <property type="entry name" value="Histone-lysine N-methyltransferase"/>
    <property type="match status" value="1"/>
</dbReference>
<dbReference type="InterPro" id="IPR006560">
    <property type="entry name" value="AWS_dom"/>
</dbReference>
<dbReference type="Pfam" id="PF00628">
    <property type="entry name" value="PHD"/>
    <property type="match status" value="1"/>
</dbReference>
<feature type="region of interest" description="Disordered" evidence="18">
    <location>
        <begin position="1445"/>
        <end position="1478"/>
    </location>
</feature>
<dbReference type="InterPro" id="IPR000313">
    <property type="entry name" value="PWWP_dom"/>
</dbReference>
<keyword evidence="3" id="KW-0158">Chromosome</keyword>
<feature type="region of interest" description="Disordered" evidence="18">
    <location>
        <begin position="432"/>
        <end position="493"/>
    </location>
</feature>
<dbReference type="InterPro" id="IPR003616">
    <property type="entry name" value="Post-SET_dom"/>
</dbReference>
<comment type="subcellular location">
    <subcellularLocation>
        <location evidence="2">Chromosome</location>
    </subcellularLocation>
    <subcellularLocation>
        <location evidence="1">Nucleus</location>
    </subcellularLocation>
</comment>
<dbReference type="SMART" id="SM00317">
    <property type="entry name" value="SET"/>
    <property type="match status" value="1"/>
</dbReference>
<dbReference type="InterPro" id="IPR055197">
    <property type="entry name" value="PHDvar_NSD"/>
</dbReference>
<evidence type="ECO:0000313" key="25">
    <source>
        <dbReference type="Proteomes" id="UP001221898"/>
    </source>
</evidence>
<keyword evidence="15" id="KW-0539">Nucleus</keyword>
<dbReference type="Pfam" id="PF17907">
    <property type="entry name" value="AWS"/>
    <property type="match status" value="1"/>
</dbReference>
<feature type="domain" description="AWS" evidence="23">
    <location>
        <begin position="1122"/>
        <end position="1172"/>
    </location>
</feature>
<dbReference type="PROSITE" id="PS50868">
    <property type="entry name" value="POST_SET"/>
    <property type="match status" value="1"/>
</dbReference>
<keyword evidence="11" id="KW-0862">Zinc</keyword>
<dbReference type="Gene3D" id="3.30.40.10">
    <property type="entry name" value="Zinc/RING finger domain, C3HC4 (zinc finger)"/>
    <property type="match status" value="4"/>
</dbReference>
<dbReference type="InterPro" id="IPR011011">
    <property type="entry name" value="Znf_FYVE_PHD"/>
</dbReference>
<dbReference type="Pfam" id="PF00856">
    <property type="entry name" value="SET"/>
    <property type="match status" value="1"/>
</dbReference>
<dbReference type="SUPFAM" id="SSF82199">
    <property type="entry name" value="SET domain"/>
    <property type="match status" value="1"/>
</dbReference>
<evidence type="ECO:0000259" key="23">
    <source>
        <dbReference type="PROSITE" id="PS51215"/>
    </source>
</evidence>
<feature type="compositionally biased region" description="Low complexity" evidence="18">
    <location>
        <begin position="697"/>
        <end position="714"/>
    </location>
</feature>
<feature type="compositionally biased region" description="Basic residues" evidence="18">
    <location>
        <begin position="215"/>
        <end position="226"/>
    </location>
</feature>
<dbReference type="GO" id="GO:0016279">
    <property type="term" value="F:protein-lysine N-methyltransferase activity"/>
    <property type="evidence" value="ECO:0007669"/>
    <property type="project" value="UniProtKB-ARBA"/>
</dbReference>
<dbReference type="InterPro" id="IPR046341">
    <property type="entry name" value="SET_dom_sf"/>
</dbReference>
<dbReference type="Gene3D" id="2.170.270.10">
    <property type="entry name" value="SET domain"/>
    <property type="match status" value="1"/>
</dbReference>
<keyword evidence="5" id="KW-0489">Methyltransferase</keyword>
<dbReference type="PROSITE" id="PS50016">
    <property type="entry name" value="ZF_PHD_2"/>
    <property type="match status" value="1"/>
</dbReference>
<feature type="region of interest" description="Disordered" evidence="18">
    <location>
        <begin position="213"/>
        <end position="297"/>
    </location>
</feature>
<feature type="domain" description="PHD-type" evidence="19">
    <location>
        <begin position="1356"/>
        <end position="1403"/>
    </location>
</feature>
<comment type="caution">
    <text evidence="24">The sequence shown here is derived from an EMBL/GenBank/DDBJ whole genome shotgun (WGS) entry which is preliminary data.</text>
</comment>
<keyword evidence="10 16" id="KW-0863">Zinc-finger</keyword>
<keyword evidence="6" id="KW-0808">Transferase</keyword>
<keyword evidence="25" id="KW-1185">Reference proteome</keyword>